<dbReference type="PANTHER" id="PTHR23014">
    <property type="entry name" value="F-BOX A PROTEIN"/>
    <property type="match status" value="1"/>
</dbReference>
<proteinExistence type="predicted"/>
<dbReference type="eggNOG" id="ENOG502TJUC">
    <property type="taxonomic scope" value="Eukaryota"/>
</dbReference>
<evidence type="ECO:0000259" key="1">
    <source>
        <dbReference type="Pfam" id="PF01827"/>
    </source>
</evidence>
<dbReference type="WBParaSite" id="Csp11.Scaffold576.g4467.t1">
    <property type="protein sequence ID" value="Csp11.Scaffold576.g4467.t1"/>
    <property type="gene ID" value="Csp11.Scaffold576.g4467"/>
</dbReference>
<dbReference type="Pfam" id="PF01827">
    <property type="entry name" value="FTH"/>
    <property type="match status" value="1"/>
</dbReference>
<keyword evidence="2" id="KW-1185">Reference proteome</keyword>
<dbReference type="PANTHER" id="PTHR23014:SF1">
    <property type="entry name" value="DUF38 DOMAIN-CONTAINING PROTEIN-RELATED"/>
    <property type="match status" value="1"/>
</dbReference>
<evidence type="ECO:0000313" key="2">
    <source>
        <dbReference type="Proteomes" id="UP000095282"/>
    </source>
</evidence>
<name>A0A1I7TC06_9PELO</name>
<reference evidence="3" key="1">
    <citation type="submission" date="2016-11" db="UniProtKB">
        <authorList>
            <consortium name="WormBaseParasite"/>
        </authorList>
    </citation>
    <scope>IDENTIFICATION</scope>
</reference>
<protein>
    <submittedName>
        <fullName evidence="3">FTH domain-containing protein</fullName>
    </submittedName>
</protein>
<feature type="domain" description="DUF38" evidence="1">
    <location>
        <begin position="96"/>
        <end position="223"/>
    </location>
</feature>
<evidence type="ECO:0000313" key="3">
    <source>
        <dbReference type="WBParaSite" id="Csp11.Scaffold576.g4467.t1"/>
    </source>
</evidence>
<organism evidence="2 3">
    <name type="scientific">Caenorhabditis tropicalis</name>
    <dbReference type="NCBI Taxonomy" id="1561998"/>
    <lineage>
        <taxon>Eukaryota</taxon>
        <taxon>Metazoa</taxon>
        <taxon>Ecdysozoa</taxon>
        <taxon>Nematoda</taxon>
        <taxon>Chromadorea</taxon>
        <taxon>Rhabditida</taxon>
        <taxon>Rhabditina</taxon>
        <taxon>Rhabditomorpha</taxon>
        <taxon>Rhabditoidea</taxon>
        <taxon>Rhabditidae</taxon>
        <taxon>Peloderinae</taxon>
        <taxon>Caenorhabditis</taxon>
    </lineage>
</organism>
<dbReference type="Proteomes" id="UP000095282">
    <property type="component" value="Unplaced"/>
</dbReference>
<sequence>MSLRVACHLFGNYIDTVQPDAKFMKIGINLINEKIDCWFTDPQWNRNCITFEKKPDGCLIDYILRFQQSPIDFLLIYGRTSHDEYENDRMLTQFGKVVKTLAETRALKVGHVYIETVCEEQLLRILPYFDANHLKGLTIHDPHASKQVIPLQTLSNLNQWKNCKTISFELIFVEGSVQNFFHCVDVTVQFQSIRSSDLIQIKEHFFKTSTVKEFNIGYQKFEDEEQFLQSSEFRRSKREMAKKRWFFPIPNTNQVLRVLKTENAKTPVYEFERMKKEHVPRYAHIWNGSEEFLSL</sequence>
<dbReference type="InterPro" id="IPR002900">
    <property type="entry name" value="DUF38/FTH_CAE_spp"/>
</dbReference>
<dbReference type="AlphaFoldDB" id="A0A1I7TC06"/>
<accession>A0A1I7TC06</accession>